<feature type="compositionally biased region" description="Basic and acidic residues" evidence="7">
    <location>
        <begin position="393"/>
        <end position="407"/>
    </location>
</feature>
<evidence type="ECO:0000256" key="7">
    <source>
        <dbReference type="SAM" id="MobiDB-lite"/>
    </source>
</evidence>
<feature type="transmembrane region" description="Helical" evidence="6">
    <location>
        <begin position="335"/>
        <end position="357"/>
    </location>
</feature>
<dbReference type="GO" id="GO:0006885">
    <property type="term" value="P:regulation of pH"/>
    <property type="evidence" value="ECO:0007669"/>
    <property type="project" value="UniProtKB-UniRule"/>
</dbReference>
<evidence type="ECO:0000313" key="8">
    <source>
        <dbReference type="EMBL" id="MBM3092925.1"/>
    </source>
</evidence>
<feature type="transmembrane region" description="Helical" evidence="6">
    <location>
        <begin position="97"/>
        <end position="116"/>
    </location>
</feature>
<dbReference type="InterPro" id="IPR004670">
    <property type="entry name" value="NhaA"/>
</dbReference>
<comment type="catalytic activity">
    <reaction evidence="6">
        <text>Na(+)(in) + 2 H(+)(out) = Na(+)(out) + 2 H(+)(in)</text>
        <dbReference type="Rhea" id="RHEA:29251"/>
        <dbReference type="ChEBI" id="CHEBI:15378"/>
        <dbReference type="ChEBI" id="CHEBI:29101"/>
    </reaction>
</comment>
<feature type="transmembrane region" description="Helical" evidence="6">
    <location>
        <begin position="369"/>
        <end position="390"/>
    </location>
</feature>
<dbReference type="Gene3D" id="1.20.1530.10">
    <property type="entry name" value="Na+/H+ antiporter like domain"/>
    <property type="match status" value="1"/>
</dbReference>
<dbReference type="HAMAP" id="MF_01844">
    <property type="entry name" value="NhaA"/>
    <property type="match status" value="1"/>
</dbReference>
<accession>A0AAW4FLC6</accession>
<evidence type="ECO:0000256" key="5">
    <source>
        <dbReference type="ARBA" id="ARBA00023136"/>
    </source>
</evidence>
<dbReference type="InterPro" id="IPR023171">
    <property type="entry name" value="Na/H_antiporter_dom_sf"/>
</dbReference>
<keyword evidence="6" id="KW-0915">Sodium</keyword>
<name>A0AAW4FLC6_9HYPH</name>
<dbReference type="AlphaFoldDB" id="A0AAW4FLC6"/>
<feature type="transmembrane region" description="Helical" evidence="6">
    <location>
        <begin position="210"/>
        <end position="241"/>
    </location>
</feature>
<dbReference type="NCBIfam" id="NF007112">
    <property type="entry name" value="PRK09561.1"/>
    <property type="match status" value="1"/>
</dbReference>
<keyword evidence="6" id="KW-0813">Transport</keyword>
<keyword evidence="6" id="KW-0050">Antiport</keyword>
<comment type="function">
    <text evidence="6">Na(+)/H(+) antiporter that extrudes sodium in exchange for external protons.</text>
</comment>
<keyword evidence="5 6" id="KW-0472">Membrane</keyword>
<evidence type="ECO:0000256" key="2">
    <source>
        <dbReference type="ARBA" id="ARBA00022475"/>
    </source>
</evidence>
<evidence type="ECO:0000313" key="9">
    <source>
        <dbReference type="Proteomes" id="UP000744980"/>
    </source>
</evidence>
<feature type="region of interest" description="Disordered" evidence="7">
    <location>
        <begin position="392"/>
        <end position="414"/>
    </location>
</feature>
<dbReference type="PANTHER" id="PTHR30341">
    <property type="entry name" value="SODIUM ION/PROTON ANTIPORTER NHAA-RELATED"/>
    <property type="match status" value="1"/>
</dbReference>
<evidence type="ECO:0000256" key="4">
    <source>
        <dbReference type="ARBA" id="ARBA00022989"/>
    </source>
</evidence>
<keyword evidence="6" id="KW-0406">Ion transport</keyword>
<dbReference type="NCBIfam" id="TIGR00773">
    <property type="entry name" value="NhaA"/>
    <property type="match status" value="1"/>
</dbReference>
<keyword evidence="2 6" id="KW-1003">Cell membrane</keyword>
<feature type="transmembrane region" description="Helical" evidence="6">
    <location>
        <begin position="262"/>
        <end position="283"/>
    </location>
</feature>
<evidence type="ECO:0000256" key="3">
    <source>
        <dbReference type="ARBA" id="ARBA00022692"/>
    </source>
</evidence>
<feature type="transmembrane region" description="Helical" evidence="6">
    <location>
        <begin position="21"/>
        <end position="40"/>
    </location>
</feature>
<dbReference type="GO" id="GO:0005886">
    <property type="term" value="C:plasma membrane"/>
    <property type="evidence" value="ECO:0007669"/>
    <property type="project" value="UniProtKB-SubCell"/>
</dbReference>
<comment type="caution">
    <text evidence="8">The sequence shown here is derived from an EMBL/GenBank/DDBJ whole genome shotgun (WGS) entry which is preliminary data.</text>
</comment>
<evidence type="ECO:0000256" key="1">
    <source>
        <dbReference type="ARBA" id="ARBA00004429"/>
    </source>
</evidence>
<dbReference type="Pfam" id="PF06965">
    <property type="entry name" value="Na_H_antiport_1"/>
    <property type="match status" value="1"/>
</dbReference>
<dbReference type="NCBIfam" id="NF007111">
    <property type="entry name" value="PRK09560.1"/>
    <property type="match status" value="1"/>
</dbReference>
<sequence>MINSALAAKRPASPLRAFLDNHASGGIILMLAAAAALVVANSPFGSSYEQALHLYVGGLSVLHWINDGLMAFFFLMVGLEIKREVLDGQLSTWSRRVLPGSAAVGGMVGPALIYLAFNLGEGGHPNGWAIPAATDIAFALGVLSLLGPRVPISLRVFLTALAIIDDLGAVVIIALFYTSSLSGLALAGAAAVTVALVALNRTNVKHLFPYIALGAVLWFLVLQSGVHATLAGVILALTIPLRSNSAKPDDMSSPLHKAEHGLAPWVTFLIVPLFGFANAGVSFDGMTVSSLAEPVPLGIALGLFAGKQLGVFLASAAVIRLGWARLPSGASWKQVYGVAMLCGIGFTMSLFVGLLAFPDAIALQNELKLGVLLGSVSSAIFGAVLLRAPGTKDAQRSNKRTSRDQGTKVHGASQ</sequence>
<gene>
    <name evidence="6 8" type="primary">nhaA</name>
    <name evidence="8" type="ORF">GFB56_19270</name>
</gene>
<dbReference type="Proteomes" id="UP000744980">
    <property type="component" value="Unassembled WGS sequence"/>
</dbReference>
<protein>
    <recommendedName>
        <fullName evidence="6">Na(+)/H(+) antiporter NhaA</fullName>
    </recommendedName>
    <alternativeName>
        <fullName evidence="6">Sodium/proton antiporter NhaA</fullName>
    </alternativeName>
</protein>
<keyword evidence="6" id="KW-0739">Sodium transport</keyword>
<dbReference type="EMBL" id="WXFA01000012">
    <property type="protein sequence ID" value="MBM3092925.1"/>
    <property type="molecule type" value="Genomic_DNA"/>
</dbReference>
<feature type="transmembrane region" description="Helical" evidence="6">
    <location>
        <begin position="295"/>
        <end position="323"/>
    </location>
</feature>
<organism evidence="8 9">
    <name type="scientific">Ensifer canadensis</name>
    <dbReference type="NCBI Taxonomy" id="555315"/>
    <lineage>
        <taxon>Bacteria</taxon>
        <taxon>Pseudomonadati</taxon>
        <taxon>Pseudomonadota</taxon>
        <taxon>Alphaproteobacteria</taxon>
        <taxon>Hyphomicrobiales</taxon>
        <taxon>Rhizobiaceae</taxon>
        <taxon>Sinorhizobium/Ensifer group</taxon>
        <taxon>Ensifer</taxon>
    </lineage>
</organism>
<feature type="transmembrane region" description="Helical" evidence="6">
    <location>
        <begin position="52"/>
        <end position="77"/>
    </location>
</feature>
<keyword evidence="9" id="KW-1185">Reference proteome</keyword>
<evidence type="ECO:0000256" key="6">
    <source>
        <dbReference type="HAMAP-Rule" id="MF_01844"/>
    </source>
</evidence>
<comment type="similarity">
    <text evidence="6">Belongs to the NhaA Na(+)/H(+) (TC 2.A.33) antiporter family.</text>
</comment>
<reference evidence="8 9" key="1">
    <citation type="submission" date="2020-01" db="EMBL/GenBank/DDBJ databases">
        <title>Draft genome assembly of Ensifer adhaerens T173.</title>
        <authorList>
            <person name="Craig J.E."/>
            <person name="Stinchcombe J.R."/>
        </authorList>
    </citation>
    <scope>NUCLEOTIDE SEQUENCE [LARGE SCALE GENOMIC DNA]</scope>
    <source>
        <strain evidence="8 9">T173</strain>
    </source>
</reference>
<feature type="transmembrane region" description="Helical" evidence="6">
    <location>
        <begin position="167"/>
        <end position="198"/>
    </location>
</feature>
<dbReference type="RefSeq" id="WP_203528503.1">
    <property type="nucleotide sequence ID" value="NZ_CP083374.1"/>
</dbReference>
<dbReference type="PANTHER" id="PTHR30341:SF0">
    <property type="entry name" value="NA(+)_H(+) ANTIPORTER NHAA"/>
    <property type="match status" value="1"/>
</dbReference>
<comment type="subcellular location">
    <subcellularLocation>
        <location evidence="1">Cell inner membrane</location>
        <topology evidence="1">Multi-pass membrane protein</topology>
    </subcellularLocation>
    <subcellularLocation>
        <location evidence="6">Cell membrane</location>
        <topology evidence="6">Multi-pass membrane protein</topology>
    </subcellularLocation>
</comment>
<feature type="transmembrane region" description="Helical" evidence="6">
    <location>
        <begin position="128"/>
        <end position="146"/>
    </location>
</feature>
<keyword evidence="4 6" id="KW-1133">Transmembrane helix</keyword>
<dbReference type="GO" id="GO:0015385">
    <property type="term" value="F:sodium:proton antiporter activity"/>
    <property type="evidence" value="ECO:0007669"/>
    <property type="project" value="UniProtKB-UniRule"/>
</dbReference>
<keyword evidence="3 6" id="KW-0812">Transmembrane</keyword>
<proteinExistence type="inferred from homology"/>